<evidence type="ECO:0000313" key="1">
    <source>
        <dbReference type="EMBL" id="GCD10686.1"/>
    </source>
</evidence>
<keyword evidence="2" id="KW-1185">Reference proteome</keyword>
<sequence length="151" mass="17783">MNFKNIKIKAIADRVMNRAVKSGFKKDDIEDFYIESLLKQTSSLRIRDFIELSYYKGIFKGFQYSETLINSNIVQCNSDTYADELQKQNISLIKRLEDLNDMVFKIKEPPQNTGKIIQDGRNFVSYRNKFTNNINDAIKMAWDNKNYLDKK</sequence>
<dbReference type="EMBL" id="BHYK01000011">
    <property type="protein sequence ID" value="GCD10686.1"/>
    <property type="molecule type" value="Genomic_DNA"/>
</dbReference>
<gene>
    <name evidence="1" type="ORF">Ctaglu_23090</name>
</gene>
<dbReference type="RefSeq" id="WP_125001735.1">
    <property type="nucleotide sequence ID" value="NZ_BHYK01000011.1"/>
</dbReference>
<organism evidence="1 2">
    <name type="scientific">Clostridium tagluense</name>
    <dbReference type="NCBI Taxonomy" id="360422"/>
    <lineage>
        <taxon>Bacteria</taxon>
        <taxon>Bacillati</taxon>
        <taxon>Bacillota</taxon>
        <taxon>Clostridia</taxon>
        <taxon>Eubacteriales</taxon>
        <taxon>Clostridiaceae</taxon>
        <taxon>Clostridium</taxon>
    </lineage>
</organism>
<reference evidence="1 2" key="1">
    <citation type="submission" date="2018-11" db="EMBL/GenBank/DDBJ databases">
        <title>Genome sequencing and assembly of Clostridium tagluense strain A121.</title>
        <authorList>
            <person name="Murakami T."/>
            <person name="Segawa T."/>
            <person name="Shcherbakova V.A."/>
            <person name="Mori H."/>
            <person name="Yoshimura Y."/>
        </authorList>
    </citation>
    <scope>NUCLEOTIDE SEQUENCE [LARGE SCALE GENOMIC DNA]</scope>
    <source>
        <strain evidence="1 2">A121</strain>
    </source>
</reference>
<comment type="caution">
    <text evidence="1">The sequence shown here is derived from an EMBL/GenBank/DDBJ whole genome shotgun (WGS) entry which is preliminary data.</text>
</comment>
<dbReference type="AlphaFoldDB" id="A0A401UMC3"/>
<evidence type="ECO:0000313" key="2">
    <source>
        <dbReference type="Proteomes" id="UP000287872"/>
    </source>
</evidence>
<proteinExistence type="predicted"/>
<accession>A0A401UMC3</accession>
<name>A0A401UMC3_9CLOT</name>
<dbReference type="Proteomes" id="UP000287872">
    <property type="component" value="Unassembled WGS sequence"/>
</dbReference>
<protein>
    <submittedName>
        <fullName evidence="1">Uncharacterized protein</fullName>
    </submittedName>
</protein>